<reference evidence="4 5" key="1">
    <citation type="submission" date="2020-03" db="EMBL/GenBank/DDBJ databases">
        <title>Leucobacter sp. nov., isolated from beetles.</title>
        <authorList>
            <person name="Hyun D.-W."/>
            <person name="Bae J.-W."/>
        </authorList>
    </citation>
    <scope>NUCLEOTIDE SEQUENCE [LARGE SCALE GENOMIC DNA]</scope>
    <source>
        <strain evidence="4 5">HDW9C</strain>
    </source>
</reference>
<dbReference type="EMBL" id="CP049863">
    <property type="protein sequence ID" value="QIK64324.1"/>
    <property type="molecule type" value="Genomic_DNA"/>
</dbReference>
<dbReference type="Gene3D" id="1.25.40.20">
    <property type="entry name" value="Ankyrin repeat-containing domain"/>
    <property type="match status" value="1"/>
</dbReference>
<gene>
    <name evidence="4" type="ORF">G7068_14770</name>
</gene>
<dbReference type="RefSeq" id="WP_166292657.1">
    <property type="nucleotide sequence ID" value="NZ_CP049863.1"/>
</dbReference>
<protein>
    <submittedName>
        <fullName evidence="4">Uncharacterized protein</fullName>
    </submittedName>
</protein>
<accession>A0A6G7XI82</accession>
<dbReference type="PROSITE" id="PS50088">
    <property type="entry name" value="ANK_REPEAT"/>
    <property type="match status" value="2"/>
</dbReference>
<dbReference type="InterPro" id="IPR050745">
    <property type="entry name" value="Multifunctional_regulatory"/>
</dbReference>
<keyword evidence="1" id="KW-0677">Repeat</keyword>
<sequence length="200" mass="21617">MTETLWPELVATASADEVRAAIAAGADPSATATTEQQRSSAALIAARARNFDALDALIEAGADINAQNRVKLNPFLWACINDDIEVARHMVAAGADIERRTRFDGYGIHPTSEKGYVELTRYLATLPDMNVNYTNLCGWTPLLEAIILREGDAAQQEIVQILLDAGADPKMVDQWGVSPLQHAEKLGFTEIAAQLREAGA</sequence>
<feature type="repeat" description="ANK" evidence="3">
    <location>
        <begin position="37"/>
        <end position="69"/>
    </location>
</feature>
<name>A0A6G7XI82_9MICO</name>
<organism evidence="4 5">
    <name type="scientific">Leucobacter viscericola</name>
    <dbReference type="NCBI Taxonomy" id="2714935"/>
    <lineage>
        <taxon>Bacteria</taxon>
        <taxon>Bacillati</taxon>
        <taxon>Actinomycetota</taxon>
        <taxon>Actinomycetes</taxon>
        <taxon>Micrococcales</taxon>
        <taxon>Microbacteriaceae</taxon>
        <taxon>Leucobacter</taxon>
    </lineage>
</organism>
<dbReference type="AlphaFoldDB" id="A0A6G7XI82"/>
<dbReference type="Pfam" id="PF00023">
    <property type="entry name" value="Ank"/>
    <property type="match status" value="1"/>
</dbReference>
<evidence type="ECO:0000313" key="4">
    <source>
        <dbReference type="EMBL" id="QIK64324.1"/>
    </source>
</evidence>
<dbReference type="SMART" id="SM00248">
    <property type="entry name" value="ANK"/>
    <property type="match status" value="3"/>
</dbReference>
<evidence type="ECO:0000256" key="2">
    <source>
        <dbReference type="ARBA" id="ARBA00023043"/>
    </source>
</evidence>
<dbReference type="PANTHER" id="PTHR24189">
    <property type="entry name" value="MYOTROPHIN"/>
    <property type="match status" value="1"/>
</dbReference>
<proteinExistence type="predicted"/>
<dbReference type="InterPro" id="IPR036770">
    <property type="entry name" value="Ankyrin_rpt-contain_sf"/>
</dbReference>
<feature type="repeat" description="ANK" evidence="3">
    <location>
        <begin position="137"/>
        <end position="174"/>
    </location>
</feature>
<evidence type="ECO:0000313" key="5">
    <source>
        <dbReference type="Proteomes" id="UP000502677"/>
    </source>
</evidence>
<dbReference type="InterPro" id="IPR002110">
    <property type="entry name" value="Ankyrin_rpt"/>
</dbReference>
<dbReference type="Pfam" id="PF12796">
    <property type="entry name" value="Ank_2"/>
    <property type="match status" value="1"/>
</dbReference>
<dbReference type="Proteomes" id="UP000502677">
    <property type="component" value="Chromosome"/>
</dbReference>
<evidence type="ECO:0000256" key="3">
    <source>
        <dbReference type="PROSITE-ProRule" id="PRU00023"/>
    </source>
</evidence>
<dbReference type="SUPFAM" id="SSF48403">
    <property type="entry name" value="Ankyrin repeat"/>
    <property type="match status" value="1"/>
</dbReference>
<keyword evidence="2 3" id="KW-0040">ANK repeat</keyword>
<keyword evidence="5" id="KW-1185">Reference proteome</keyword>
<dbReference type="KEGG" id="lvi:G7068_14770"/>
<evidence type="ECO:0000256" key="1">
    <source>
        <dbReference type="ARBA" id="ARBA00022737"/>
    </source>
</evidence>